<evidence type="ECO:0000256" key="2">
    <source>
        <dbReference type="ARBA" id="ARBA00022525"/>
    </source>
</evidence>
<name>A0AAW0XLB0_CHEQU</name>
<feature type="region of interest" description="Disordered" evidence="5">
    <location>
        <begin position="1056"/>
        <end position="1212"/>
    </location>
</feature>
<keyword evidence="9" id="KW-1185">Reference proteome</keyword>
<dbReference type="GO" id="GO:0031012">
    <property type="term" value="C:extracellular matrix"/>
    <property type="evidence" value="ECO:0007669"/>
    <property type="project" value="TreeGrafter"/>
</dbReference>
<keyword evidence="2" id="KW-0964">Secreted</keyword>
<dbReference type="SMART" id="SM00209">
    <property type="entry name" value="TSP1"/>
    <property type="match status" value="6"/>
</dbReference>
<feature type="compositionally biased region" description="Acidic residues" evidence="5">
    <location>
        <begin position="1162"/>
        <end position="1179"/>
    </location>
</feature>
<dbReference type="InterPro" id="IPR010294">
    <property type="entry name" value="ADAMTS_spacer1"/>
</dbReference>
<dbReference type="Gene3D" id="2.20.100.10">
    <property type="entry name" value="Thrombospondin type-1 (TSP1) repeat"/>
    <property type="match status" value="6"/>
</dbReference>
<evidence type="ECO:0000256" key="3">
    <source>
        <dbReference type="ARBA" id="ARBA00022729"/>
    </source>
</evidence>
<feature type="compositionally biased region" description="Basic and acidic residues" evidence="5">
    <location>
        <begin position="668"/>
        <end position="678"/>
    </location>
</feature>
<feature type="compositionally biased region" description="Low complexity" evidence="5">
    <location>
        <begin position="581"/>
        <end position="590"/>
    </location>
</feature>
<comment type="subcellular location">
    <subcellularLocation>
        <location evidence="1">Secreted</location>
    </subcellularLocation>
</comment>
<dbReference type="GO" id="GO:0005576">
    <property type="term" value="C:extracellular region"/>
    <property type="evidence" value="ECO:0007669"/>
    <property type="project" value="UniProtKB-SubCell"/>
</dbReference>
<keyword evidence="4" id="KW-0677">Repeat</keyword>
<dbReference type="Proteomes" id="UP001445076">
    <property type="component" value="Unassembled WGS sequence"/>
</dbReference>
<feature type="compositionally biased region" description="Basic residues" evidence="5">
    <location>
        <begin position="1182"/>
        <end position="1191"/>
    </location>
</feature>
<evidence type="ECO:0000313" key="9">
    <source>
        <dbReference type="Proteomes" id="UP001445076"/>
    </source>
</evidence>
<feature type="domain" description="PLAC" evidence="7">
    <location>
        <begin position="1215"/>
        <end position="1251"/>
    </location>
</feature>
<organism evidence="8 9">
    <name type="scientific">Cherax quadricarinatus</name>
    <name type="common">Australian red claw crayfish</name>
    <dbReference type="NCBI Taxonomy" id="27406"/>
    <lineage>
        <taxon>Eukaryota</taxon>
        <taxon>Metazoa</taxon>
        <taxon>Ecdysozoa</taxon>
        <taxon>Arthropoda</taxon>
        <taxon>Crustacea</taxon>
        <taxon>Multicrustacea</taxon>
        <taxon>Malacostraca</taxon>
        <taxon>Eumalacostraca</taxon>
        <taxon>Eucarida</taxon>
        <taxon>Decapoda</taxon>
        <taxon>Pleocyemata</taxon>
        <taxon>Astacidea</taxon>
        <taxon>Parastacoidea</taxon>
        <taxon>Parastacidae</taxon>
        <taxon>Cherax</taxon>
    </lineage>
</organism>
<feature type="compositionally biased region" description="Acidic residues" evidence="5">
    <location>
        <begin position="43"/>
        <end position="55"/>
    </location>
</feature>
<feature type="compositionally biased region" description="Basic and acidic residues" evidence="5">
    <location>
        <begin position="516"/>
        <end position="525"/>
    </location>
</feature>
<dbReference type="AlphaFoldDB" id="A0AAW0XLB0"/>
<dbReference type="InterPro" id="IPR036383">
    <property type="entry name" value="TSP1_rpt_sf"/>
</dbReference>
<evidence type="ECO:0000256" key="6">
    <source>
        <dbReference type="SAM" id="SignalP"/>
    </source>
</evidence>
<dbReference type="PROSITE" id="PS50092">
    <property type="entry name" value="TSP1"/>
    <property type="match status" value="5"/>
</dbReference>
<feature type="region of interest" description="Disordered" evidence="5">
    <location>
        <begin position="409"/>
        <end position="438"/>
    </location>
</feature>
<dbReference type="GO" id="GO:0030198">
    <property type="term" value="P:extracellular matrix organization"/>
    <property type="evidence" value="ECO:0007669"/>
    <property type="project" value="TreeGrafter"/>
</dbReference>
<dbReference type="Pfam" id="PF19030">
    <property type="entry name" value="TSP1_ADAMTS"/>
    <property type="match status" value="6"/>
</dbReference>
<dbReference type="PANTHER" id="PTHR13723">
    <property type="entry name" value="ADAMTS A DISINTEGRIN AND METALLOPROTEASE WITH THROMBOSPONDIN MOTIFS PROTEASE"/>
    <property type="match status" value="1"/>
</dbReference>
<dbReference type="Gene3D" id="2.60.120.830">
    <property type="match status" value="1"/>
</dbReference>
<feature type="signal peptide" evidence="6">
    <location>
        <begin position="1"/>
        <end position="15"/>
    </location>
</feature>
<evidence type="ECO:0000256" key="5">
    <source>
        <dbReference type="SAM" id="MobiDB-lite"/>
    </source>
</evidence>
<dbReference type="Pfam" id="PF05986">
    <property type="entry name" value="ADAMTS_spacer1"/>
    <property type="match status" value="1"/>
</dbReference>
<evidence type="ECO:0000256" key="1">
    <source>
        <dbReference type="ARBA" id="ARBA00004613"/>
    </source>
</evidence>
<feature type="region of interest" description="Disordered" evidence="5">
    <location>
        <begin position="502"/>
        <end position="687"/>
    </location>
</feature>
<gene>
    <name evidence="8" type="ORF">OTU49_001246</name>
</gene>
<feature type="compositionally biased region" description="Basic residues" evidence="5">
    <location>
        <begin position="645"/>
        <end position="658"/>
    </location>
</feature>
<feature type="region of interest" description="Disordered" evidence="5">
    <location>
        <begin position="22"/>
        <end position="62"/>
    </location>
</feature>
<feature type="region of interest" description="Disordered" evidence="5">
    <location>
        <begin position="91"/>
        <end position="121"/>
    </location>
</feature>
<reference evidence="8 9" key="1">
    <citation type="journal article" date="2024" name="BMC Genomics">
        <title>Genome assembly of redclaw crayfish (Cherax quadricarinatus) provides insights into its immune adaptation and hypoxia tolerance.</title>
        <authorList>
            <person name="Liu Z."/>
            <person name="Zheng J."/>
            <person name="Li H."/>
            <person name="Fang K."/>
            <person name="Wang S."/>
            <person name="He J."/>
            <person name="Zhou D."/>
            <person name="Weng S."/>
            <person name="Chi M."/>
            <person name="Gu Z."/>
            <person name="He J."/>
            <person name="Li F."/>
            <person name="Wang M."/>
        </authorList>
    </citation>
    <scope>NUCLEOTIDE SEQUENCE [LARGE SCALE GENOMIC DNA]</scope>
    <source>
        <strain evidence="8">ZL_2023a</strain>
    </source>
</reference>
<sequence>MKTFILLILTMAVCARCLEDADSSEISTSSPEALSKEEVKKDEEEEEEEEETEEGDNARRKGNVEDAKALEGLGEEQEEVVSVREVVGGGVHLPTPEALQGGRPGHSLRTGSSMGTHQPLQEGTLGTLQTLQGTTLGTHQPLQGGAVGIHQSLQGGAVGTHQSLQGLHLGRIPPTCALCSRERNLCRIISGIFTRSSLPYGYSLVTPVPAGVCNLTISEMKPSKNFFALRRSDGTYVLNGNWDIQAAGQYIAAGTTFLYTPSTDGHGEQLSAPGPLREPIDFMLISQSPNPGIKYEYRVPLPEYLTGPSSGGLNPPSGALGSPSGGLRPNMEGQLTPFQPLPQGNPSIASRKTNFGIRIPNAGGVNPGVHGLYPYSTGNTGLPGGNFGPVGGGGQSSFNSSGIPFTPINSQSSVVGTNPTGFKRKRPPFLGTQLDPTTNIGSRVPSGIPGIPSHNQPITPLGSATKTSGTVPIPWSPTYSLQEGGRGVSLGTPFLPGQQYPSGGFPAQRYPGQVRTDGDTDEVSHDASSLTPPRESGFLPEFPKNSLHLRPVAIPRPGTPEGSRVLPSIVPGHHRRPSPGPTTSPTLTVTHKTRHQHGSQLGPGRRKVSGKPPEFTPFDPGVQLTQPNVSPASTTHNRTITSGGPRRRGKGSRRRPHPHQQDGVGAHVADRGKENQKDRKGRHRKQGLRFQWAEKGLTPCSRTCGRGNQTVILSCEKKRSKKVVPDRRCGHLPRPETRLVMCNLNPCPATWMPGEWSPCSVTCGMGVQTRPLVCKQVVSPSLTMMVPKAACLSPPTVATSQVCEMGRCSSNTPEWDSGPWSNCSAPCGLGTRTRTVTCILRSVPVSEESCSSNTRPDKEQVCDMGSCATNTWFFSRWSEQCSETCGTGVQRRRVHCLAGEENFGEQTGGCPSVNTPHRTRPCREESGCGGQWFLGPWGECSEECGLGVQTRSVLCVVLSRQRWRVLQDSHCKVESRPQDSRQCNLQPCTPEWYTSEWSQCSASCEGGVMRREVTCLDATHTPTADCFNLTRPDIRQPCNLHPCNASAVPEDQELEPAAGAVDTRKPAYSRTASSKSSAAEESGVKGPAGGEARVGEEQDAPPDEGHATQREDGKEEDGTKDEEQEEEEGEEENELVVEETTGSALNVIPDKDAQGDESVSGNEDEDKEIDDDVDEDEDEEKKRKKKKKKDRKKEGHDKGGTEASEDTTKYHPATEEPACIDRIKNCHLVFRARLCRLKYYNKLCCRTCSNT</sequence>
<dbReference type="InterPro" id="IPR050439">
    <property type="entry name" value="ADAMTS_ADAMTS-like"/>
</dbReference>
<dbReference type="EMBL" id="JARKIK010000024">
    <property type="protein sequence ID" value="KAK8743750.1"/>
    <property type="molecule type" value="Genomic_DNA"/>
</dbReference>
<dbReference type="InterPro" id="IPR010909">
    <property type="entry name" value="PLAC"/>
</dbReference>
<feature type="chain" id="PRO_5043329141" description="PLAC domain-containing protein" evidence="6">
    <location>
        <begin position="16"/>
        <end position="1251"/>
    </location>
</feature>
<dbReference type="FunFam" id="2.20.100.10:FF:000005">
    <property type="entry name" value="ADAM metallopeptidase with thrombospondin type 1 motif 9"/>
    <property type="match status" value="2"/>
</dbReference>
<evidence type="ECO:0000256" key="4">
    <source>
        <dbReference type="ARBA" id="ARBA00022737"/>
    </source>
</evidence>
<feature type="compositionally biased region" description="Polar residues" evidence="5">
    <location>
        <begin position="623"/>
        <end position="641"/>
    </location>
</feature>
<proteinExistence type="predicted"/>
<keyword evidence="3 6" id="KW-0732">Signal</keyword>
<feature type="compositionally biased region" description="Low complexity" evidence="5">
    <location>
        <begin position="1068"/>
        <end position="1081"/>
    </location>
</feature>
<dbReference type="SUPFAM" id="SSF82895">
    <property type="entry name" value="TSP-1 type 1 repeat"/>
    <property type="match status" value="6"/>
</dbReference>
<dbReference type="InterPro" id="IPR000884">
    <property type="entry name" value="TSP1_rpt"/>
</dbReference>
<dbReference type="PROSITE" id="PS50900">
    <property type="entry name" value="PLAC"/>
    <property type="match status" value="1"/>
</dbReference>
<dbReference type="GO" id="GO:0004222">
    <property type="term" value="F:metalloendopeptidase activity"/>
    <property type="evidence" value="ECO:0007669"/>
    <property type="project" value="TreeGrafter"/>
</dbReference>
<comment type="caution">
    <text evidence="8">The sequence shown here is derived from an EMBL/GenBank/DDBJ whole genome shotgun (WGS) entry which is preliminary data.</text>
</comment>
<protein>
    <recommendedName>
        <fullName evidence="7">PLAC domain-containing protein</fullName>
    </recommendedName>
</protein>
<dbReference type="PANTHER" id="PTHR13723:SF305">
    <property type="entry name" value="PROTEIN MADD-4"/>
    <property type="match status" value="1"/>
</dbReference>
<accession>A0AAW0XLB0</accession>
<feature type="compositionally biased region" description="Basic and acidic residues" evidence="5">
    <location>
        <begin position="1192"/>
        <end position="1212"/>
    </location>
</feature>
<feature type="compositionally biased region" description="Polar residues" evidence="5">
    <location>
        <begin position="409"/>
        <end position="420"/>
    </location>
</feature>
<dbReference type="Pfam" id="PF08686">
    <property type="entry name" value="PLAC"/>
    <property type="match status" value="1"/>
</dbReference>
<feature type="compositionally biased region" description="Basic and acidic residues" evidence="5">
    <location>
        <begin position="1103"/>
        <end position="1117"/>
    </location>
</feature>
<dbReference type="GO" id="GO:0006508">
    <property type="term" value="P:proteolysis"/>
    <property type="evidence" value="ECO:0007669"/>
    <property type="project" value="TreeGrafter"/>
</dbReference>
<evidence type="ECO:0000313" key="8">
    <source>
        <dbReference type="EMBL" id="KAK8743750.1"/>
    </source>
</evidence>
<feature type="compositionally biased region" description="Acidic residues" evidence="5">
    <location>
        <begin position="1118"/>
        <end position="1137"/>
    </location>
</feature>
<evidence type="ECO:0000259" key="7">
    <source>
        <dbReference type="PROSITE" id="PS50900"/>
    </source>
</evidence>